<evidence type="ECO:0000259" key="2">
    <source>
        <dbReference type="Pfam" id="PF03372"/>
    </source>
</evidence>
<keyword evidence="4" id="KW-1185">Reference proteome</keyword>
<comment type="caution">
    <text evidence="3">The sequence shown here is derived from an EMBL/GenBank/DDBJ whole genome shotgun (WGS) entry which is preliminary data.</text>
</comment>
<evidence type="ECO:0000313" key="4">
    <source>
        <dbReference type="Proteomes" id="UP001633002"/>
    </source>
</evidence>
<dbReference type="PANTHER" id="PTHR31635">
    <property type="entry name" value="REVERSE TRANSCRIPTASE DOMAIN-CONTAINING PROTEIN-RELATED"/>
    <property type="match status" value="1"/>
</dbReference>
<sequence>MQSIQMETHQNLWTIRASLPRGEIKREDVHEVDTNFFNLFLMVINPLQKLDLLSWNCRGLGDMDRVKTVQSWLTKSNVPRDICCLQELKAEKSKVAFNLGLLQAGARIVHDQEYEEKGGVALIILKDLTVTRDGVKGDGQCAWATIKTGDLEFGIASVYAPRTRKEMIPLWAWLADLTESSLWLLFGDWNQVEVPEDSNCPTTVLHGTEERAWKQLAGRANLVDSWLTCSKQIGPCRGSKSPLESGLETGRQADENFFCKKKEEAKQFSQLAKDIAAMRESISRNPSLEAVEELQASLAKLKEHEKQEAILWRRRTRARWAALGDAPTRYFFLLLKAKQRREELQFLISDRAELIQDEGDIMRYVHEYYSTLYIAQCVTRTKKRHRRKTLRLLSRGISLDDNHVLEAIPSETEIEDLVQSLPKGKSPGVDGVTVEMLILCWPFVGTTCKAIIWAYWGDCSLGNIESVSIIKLLPKNVQKKFLKNWRPISLTTLAYKLIAKILANRLKPLLNKVIDDEQTGFVTGRQITHNIMTLQLAKEVAEHTHQEALFLKLDFVKAFDRVEHQFLHDMMTALGFGSKFLQLVFGLMNTGIAKVYVNGLFTDNIYLTRGVRQGCPIAPMLFAINTQPLMALLREEKKNGMIQGISIPRGRAFLHQLFADDSGSTSQLHKRSSTELSGWSVDSRTFQVHS</sequence>
<feature type="domain" description="Reverse transcriptase" evidence="1">
    <location>
        <begin position="478"/>
        <end position="662"/>
    </location>
</feature>
<dbReference type="Proteomes" id="UP001633002">
    <property type="component" value="Unassembled WGS sequence"/>
</dbReference>
<dbReference type="EMBL" id="JBJQOH010000004">
    <property type="protein sequence ID" value="KAL3688200.1"/>
    <property type="molecule type" value="Genomic_DNA"/>
</dbReference>
<reference evidence="3 4" key="1">
    <citation type="submission" date="2024-09" db="EMBL/GenBank/DDBJ databases">
        <title>Chromosome-scale assembly of Riccia sorocarpa.</title>
        <authorList>
            <person name="Paukszto L."/>
        </authorList>
    </citation>
    <scope>NUCLEOTIDE SEQUENCE [LARGE SCALE GENOMIC DNA]</scope>
    <source>
        <strain evidence="3">LP-2024</strain>
        <tissue evidence="3">Aerial parts of the thallus</tissue>
    </source>
</reference>
<dbReference type="InterPro" id="IPR036691">
    <property type="entry name" value="Endo/exonu/phosph_ase_sf"/>
</dbReference>
<dbReference type="InterPro" id="IPR000477">
    <property type="entry name" value="RT_dom"/>
</dbReference>
<dbReference type="SUPFAM" id="SSF56672">
    <property type="entry name" value="DNA/RNA polymerases"/>
    <property type="match status" value="1"/>
</dbReference>
<dbReference type="CDD" id="cd01650">
    <property type="entry name" value="RT_nLTR_like"/>
    <property type="match status" value="1"/>
</dbReference>
<dbReference type="InterPro" id="IPR043502">
    <property type="entry name" value="DNA/RNA_pol_sf"/>
</dbReference>
<gene>
    <name evidence="3" type="ORF">R1sor_014509</name>
</gene>
<dbReference type="Gene3D" id="3.60.10.10">
    <property type="entry name" value="Endonuclease/exonuclease/phosphatase"/>
    <property type="match status" value="1"/>
</dbReference>
<name>A0ABD3H9K7_9MARC</name>
<protein>
    <recommendedName>
        <fullName evidence="5">Reverse transcriptase domain-containing protein</fullName>
    </recommendedName>
</protein>
<dbReference type="Pfam" id="PF00078">
    <property type="entry name" value="RVT_1"/>
    <property type="match status" value="1"/>
</dbReference>
<feature type="domain" description="Endonuclease/exonuclease/phosphatase" evidence="2">
    <location>
        <begin position="53"/>
        <end position="191"/>
    </location>
</feature>
<evidence type="ECO:0000259" key="1">
    <source>
        <dbReference type="Pfam" id="PF00078"/>
    </source>
</evidence>
<dbReference type="SUPFAM" id="SSF56219">
    <property type="entry name" value="DNase I-like"/>
    <property type="match status" value="1"/>
</dbReference>
<proteinExistence type="predicted"/>
<dbReference type="PANTHER" id="PTHR31635:SF196">
    <property type="entry name" value="REVERSE TRANSCRIPTASE DOMAIN-CONTAINING PROTEIN-RELATED"/>
    <property type="match status" value="1"/>
</dbReference>
<accession>A0ABD3H9K7</accession>
<dbReference type="Pfam" id="PF03372">
    <property type="entry name" value="Exo_endo_phos"/>
    <property type="match status" value="1"/>
</dbReference>
<evidence type="ECO:0000313" key="3">
    <source>
        <dbReference type="EMBL" id="KAL3688200.1"/>
    </source>
</evidence>
<organism evidence="3 4">
    <name type="scientific">Riccia sorocarpa</name>
    <dbReference type="NCBI Taxonomy" id="122646"/>
    <lineage>
        <taxon>Eukaryota</taxon>
        <taxon>Viridiplantae</taxon>
        <taxon>Streptophyta</taxon>
        <taxon>Embryophyta</taxon>
        <taxon>Marchantiophyta</taxon>
        <taxon>Marchantiopsida</taxon>
        <taxon>Marchantiidae</taxon>
        <taxon>Marchantiales</taxon>
        <taxon>Ricciaceae</taxon>
        <taxon>Riccia</taxon>
    </lineage>
</organism>
<dbReference type="InterPro" id="IPR005135">
    <property type="entry name" value="Endo/exonuclease/phosphatase"/>
</dbReference>
<evidence type="ECO:0008006" key="5">
    <source>
        <dbReference type="Google" id="ProtNLM"/>
    </source>
</evidence>
<dbReference type="AlphaFoldDB" id="A0ABD3H9K7"/>